<comment type="caution">
    <text evidence="2">The sequence shown here is derived from an EMBL/GenBank/DDBJ whole genome shotgun (WGS) entry which is preliminary data.</text>
</comment>
<dbReference type="EMBL" id="VJMJ01000246">
    <property type="protein sequence ID" value="KAF0725275.1"/>
    <property type="molecule type" value="Genomic_DNA"/>
</dbReference>
<evidence type="ECO:0000313" key="3">
    <source>
        <dbReference type="Proteomes" id="UP000481153"/>
    </source>
</evidence>
<organism evidence="2 3">
    <name type="scientific">Aphanomyces euteiches</name>
    <dbReference type="NCBI Taxonomy" id="100861"/>
    <lineage>
        <taxon>Eukaryota</taxon>
        <taxon>Sar</taxon>
        <taxon>Stramenopiles</taxon>
        <taxon>Oomycota</taxon>
        <taxon>Saprolegniomycetes</taxon>
        <taxon>Saprolegniales</taxon>
        <taxon>Verrucalvaceae</taxon>
        <taxon>Aphanomyces</taxon>
    </lineage>
</organism>
<sequence>MTLKRAKERARTCTHVIKWIKKNHREWLRSHLSDKSNGYKSLLRLLQRFSHRHGFSRQRPGKLKLKQDVLVSIRDEFAADFHRQYEAYDDCSRYNVDETGIYYEMPPRIIWSIRGGDAKIFAGEKNAYRMTAVLTIRGDGKKLPLMFIIRGKPGGRIATNELPTYPPGHFYAVQEKAWMDSVVWRQYLVDVLEQDIEGPSVVMLDNFEPHVSVSSYKAINDMGCHVCALPPNSTSVYQPLDVGIMAPFKRHMRDIWLDEDDIDDDETEDLESPTATKKRLALINRSILAWGRITDDEICRSFEKVLQQ</sequence>
<dbReference type="Pfam" id="PF03184">
    <property type="entry name" value="DDE_1"/>
    <property type="match status" value="1"/>
</dbReference>
<accession>A0A6G0WCT9</accession>
<protein>
    <recommendedName>
        <fullName evidence="1">DDE-1 domain-containing protein</fullName>
    </recommendedName>
</protein>
<dbReference type="InterPro" id="IPR004875">
    <property type="entry name" value="DDE_SF_endonuclease_dom"/>
</dbReference>
<reference evidence="2 3" key="1">
    <citation type="submission" date="2019-07" db="EMBL/GenBank/DDBJ databases">
        <title>Genomics analysis of Aphanomyces spp. identifies a new class of oomycete effector associated with host adaptation.</title>
        <authorList>
            <person name="Gaulin E."/>
        </authorList>
    </citation>
    <scope>NUCLEOTIDE SEQUENCE [LARGE SCALE GENOMIC DNA]</scope>
    <source>
        <strain evidence="2 3">ATCC 201684</strain>
    </source>
</reference>
<evidence type="ECO:0000259" key="1">
    <source>
        <dbReference type="Pfam" id="PF03184"/>
    </source>
</evidence>
<dbReference type="InterPro" id="IPR036397">
    <property type="entry name" value="RNaseH_sf"/>
</dbReference>
<dbReference type="GO" id="GO:0003677">
    <property type="term" value="F:DNA binding"/>
    <property type="evidence" value="ECO:0007669"/>
    <property type="project" value="TreeGrafter"/>
</dbReference>
<dbReference type="GO" id="GO:0005634">
    <property type="term" value="C:nucleus"/>
    <property type="evidence" value="ECO:0007669"/>
    <property type="project" value="TreeGrafter"/>
</dbReference>
<gene>
    <name evidence="2" type="ORF">Ae201684_016240</name>
</gene>
<name>A0A6G0WCT9_9STRA</name>
<evidence type="ECO:0000313" key="2">
    <source>
        <dbReference type="EMBL" id="KAF0725275.1"/>
    </source>
</evidence>
<dbReference type="VEuPathDB" id="FungiDB:AeMF1_014679"/>
<proteinExistence type="predicted"/>
<dbReference type="Gene3D" id="3.30.420.10">
    <property type="entry name" value="Ribonuclease H-like superfamily/Ribonuclease H"/>
    <property type="match status" value="1"/>
</dbReference>
<dbReference type="Proteomes" id="UP000481153">
    <property type="component" value="Unassembled WGS sequence"/>
</dbReference>
<dbReference type="AlphaFoldDB" id="A0A6G0WCT9"/>
<keyword evidence="3" id="KW-1185">Reference proteome</keyword>
<dbReference type="PANTHER" id="PTHR19303:SF57">
    <property type="entry name" value="HTH CENPB-TYPE DOMAIN-CONTAINING PROTEIN"/>
    <property type="match status" value="1"/>
</dbReference>
<dbReference type="PANTHER" id="PTHR19303">
    <property type="entry name" value="TRANSPOSON"/>
    <property type="match status" value="1"/>
</dbReference>
<feature type="domain" description="DDE-1" evidence="1">
    <location>
        <begin position="129"/>
        <end position="302"/>
    </location>
</feature>
<dbReference type="InterPro" id="IPR050863">
    <property type="entry name" value="CenT-Element_Derived"/>
</dbReference>